<dbReference type="SFLD" id="SFLDG01061">
    <property type="entry name" value="methylthiotransferase"/>
    <property type="match status" value="1"/>
</dbReference>
<keyword evidence="13" id="KW-1185">Reference proteome</keyword>
<dbReference type="InterPro" id="IPR005839">
    <property type="entry name" value="Methylthiotransferase"/>
</dbReference>
<dbReference type="Gene3D" id="2.40.50.140">
    <property type="entry name" value="Nucleic acid-binding proteins"/>
    <property type="match status" value="1"/>
</dbReference>
<dbReference type="GO" id="GO:0006400">
    <property type="term" value="P:tRNA modification"/>
    <property type="evidence" value="ECO:0007669"/>
    <property type="project" value="InterPro"/>
</dbReference>
<feature type="binding site" evidence="8">
    <location>
        <position position="153"/>
    </location>
    <ligand>
        <name>[4Fe-4S] cluster</name>
        <dbReference type="ChEBI" id="CHEBI:49883"/>
        <label>2</label>
        <note>4Fe-4S-S-AdoMet</note>
    </ligand>
</feature>
<dbReference type="PANTHER" id="PTHR43837">
    <property type="entry name" value="RIBOSOMAL PROTEIN S12 METHYLTHIOTRANSFERASE RIMO"/>
    <property type="match status" value="1"/>
</dbReference>
<name>A0A841I4I3_9DEIO</name>
<keyword evidence="12" id="KW-0687">Ribonucleoprotein</keyword>
<dbReference type="InterPro" id="IPR020612">
    <property type="entry name" value="Methylthiotransferase_CS"/>
</dbReference>
<feature type="binding site" evidence="8">
    <location>
        <position position="160"/>
    </location>
    <ligand>
        <name>[4Fe-4S] cluster</name>
        <dbReference type="ChEBI" id="CHEBI:49883"/>
        <label>2</label>
        <note>4Fe-4S-S-AdoMet</note>
    </ligand>
</feature>
<comment type="function">
    <text evidence="8">Catalyzes the methylthiolation of an aspartic acid residue of ribosomal protein uS12.</text>
</comment>
<dbReference type="GO" id="GO:0005840">
    <property type="term" value="C:ribosome"/>
    <property type="evidence" value="ECO:0007669"/>
    <property type="project" value="UniProtKB-KW"/>
</dbReference>
<evidence type="ECO:0000256" key="8">
    <source>
        <dbReference type="HAMAP-Rule" id="MF_01865"/>
    </source>
</evidence>
<dbReference type="InterPro" id="IPR013848">
    <property type="entry name" value="Methylthiotransferase_N"/>
</dbReference>
<feature type="binding site" evidence="8">
    <location>
        <position position="84"/>
    </location>
    <ligand>
        <name>[4Fe-4S] cluster</name>
        <dbReference type="ChEBI" id="CHEBI:49883"/>
        <label>1</label>
    </ligand>
</feature>
<dbReference type="Pfam" id="PF04055">
    <property type="entry name" value="Radical_SAM"/>
    <property type="match status" value="1"/>
</dbReference>
<dbReference type="InterPro" id="IPR007197">
    <property type="entry name" value="rSAM"/>
</dbReference>
<dbReference type="InterPro" id="IPR002792">
    <property type="entry name" value="TRAM_dom"/>
</dbReference>
<dbReference type="GO" id="GO:0046872">
    <property type="term" value="F:metal ion binding"/>
    <property type="evidence" value="ECO:0007669"/>
    <property type="project" value="UniProtKB-KW"/>
</dbReference>
<evidence type="ECO:0000256" key="3">
    <source>
        <dbReference type="ARBA" id="ARBA00022679"/>
    </source>
</evidence>
<keyword evidence="1 8" id="KW-0004">4Fe-4S</keyword>
<keyword evidence="7 8" id="KW-0411">Iron-sulfur</keyword>
<dbReference type="SUPFAM" id="SSF102114">
    <property type="entry name" value="Radical SAM enzymes"/>
    <property type="match status" value="1"/>
</dbReference>
<feature type="domain" description="MTTase N-terminal" evidence="10">
    <location>
        <begin position="10"/>
        <end position="120"/>
    </location>
</feature>
<dbReference type="SMART" id="SM00729">
    <property type="entry name" value="Elp3"/>
    <property type="match status" value="1"/>
</dbReference>
<dbReference type="InterPro" id="IPR023404">
    <property type="entry name" value="rSAM_horseshoe"/>
</dbReference>
<dbReference type="EC" id="2.8.4.4" evidence="8"/>
<evidence type="ECO:0000259" key="9">
    <source>
        <dbReference type="PROSITE" id="PS50926"/>
    </source>
</evidence>
<dbReference type="InterPro" id="IPR006638">
    <property type="entry name" value="Elp3/MiaA/NifB-like_rSAM"/>
</dbReference>
<protein>
    <recommendedName>
        <fullName evidence="8">Ribosomal protein uS12 methylthiotransferase RimO</fullName>
        <shortName evidence="8">uS12 MTTase</shortName>
        <shortName evidence="8">uS12 methylthiotransferase</shortName>
        <ecNumber evidence="8">2.8.4.4</ecNumber>
    </recommendedName>
    <alternativeName>
        <fullName evidence="8">Ribosomal protein uS12 (aspartate-C(3))-methylthiotransferase</fullName>
    </alternativeName>
    <alternativeName>
        <fullName evidence="8">Ribosome maturation factor RimO</fullName>
    </alternativeName>
</protein>
<dbReference type="InterPro" id="IPR005840">
    <property type="entry name" value="Ribosomal_uS12_MeSTrfase_RimO"/>
</dbReference>
<dbReference type="Gene3D" id="3.40.50.12160">
    <property type="entry name" value="Methylthiotransferase, N-terminal domain"/>
    <property type="match status" value="1"/>
</dbReference>
<keyword evidence="2 8" id="KW-0963">Cytoplasm</keyword>
<evidence type="ECO:0000259" key="11">
    <source>
        <dbReference type="PROSITE" id="PS51918"/>
    </source>
</evidence>
<feature type="domain" description="Radical SAM core" evidence="11">
    <location>
        <begin position="139"/>
        <end position="375"/>
    </location>
</feature>
<proteinExistence type="inferred from homology"/>
<dbReference type="EMBL" id="JACHHG010000017">
    <property type="protein sequence ID" value="MBB6099954.1"/>
    <property type="molecule type" value="Genomic_DNA"/>
</dbReference>
<feature type="binding site" evidence="8">
    <location>
        <position position="55"/>
    </location>
    <ligand>
        <name>[4Fe-4S] cluster</name>
        <dbReference type="ChEBI" id="CHEBI:49883"/>
        <label>1</label>
    </ligand>
</feature>
<feature type="domain" description="TRAM" evidence="9">
    <location>
        <begin position="378"/>
        <end position="458"/>
    </location>
</feature>
<keyword evidence="5 8" id="KW-0479">Metal-binding</keyword>
<dbReference type="InterPro" id="IPR058240">
    <property type="entry name" value="rSAM_sf"/>
</dbReference>
<dbReference type="GO" id="GO:0051539">
    <property type="term" value="F:4 iron, 4 sulfur cluster binding"/>
    <property type="evidence" value="ECO:0007669"/>
    <property type="project" value="UniProtKB-UniRule"/>
</dbReference>
<evidence type="ECO:0000256" key="1">
    <source>
        <dbReference type="ARBA" id="ARBA00022485"/>
    </source>
</evidence>
<dbReference type="FunFam" id="3.40.50.12160:FF:000002">
    <property type="entry name" value="Ribosomal protein S12 methylthiotransferase RimO"/>
    <property type="match status" value="1"/>
</dbReference>
<evidence type="ECO:0000313" key="13">
    <source>
        <dbReference type="Proteomes" id="UP000569951"/>
    </source>
</evidence>
<comment type="caution">
    <text evidence="12">The sequence shown here is derived from an EMBL/GenBank/DDBJ whole genome shotgun (WGS) entry which is preliminary data.</text>
</comment>
<dbReference type="Pfam" id="PF18693">
    <property type="entry name" value="TRAM_2"/>
    <property type="match status" value="1"/>
</dbReference>
<dbReference type="GO" id="GO:0005829">
    <property type="term" value="C:cytosol"/>
    <property type="evidence" value="ECO:0007669"/>
    <property type="project" value="TreeGrafter"/>
</dbReference>
<evidence type="ECO:0000256" key="2">
    <source>
        <dbReference type="ARBA" id="ARBA00022490"/>
    </source>
</evidence>
<dbReference type="PROSITE" id="PS01278">
    <property type="entry name" value="MTTASE_RADICAL"/>
    <property type="match status" value="1"/>
</dbReference>
<organism evidence="12 13">
    <name type="scientific">Deinobacterium chartae</name>
    <dbReference type="NCBI Taxonomy" id="521158"/>
    <lineage>
        <taxon>Bacteria</taxon>
        <taxon>Thermotogati</taxon>
        <taxon>Deinococcota</taxon>
        <taxon>Deinococci</taxon>
        <taxon>Deinococcales</taxon>
        <taxon>Deinococcaceae</taxon>
        <taxon>Deinobacterium</taxon>
    </lineage>
</organism>
<evidence type="ECO:0000259" key="10">
    <source>
        <dbReference type="PROSITE" id="PS51449"/>
    </source>
</evidence>
<dbReference type="PROSITE" id="PS51449">
    <property type="entry name" value="MTTASE_N"/>
    <property type="match status" value="1"/>
</dbReference>
<evidence type="ECO:0000313" key="12">
    <source>
        <dbReference type="EMBL" id="MBB6099954.1"/>
    </source>
</evidence>
<dbReference type="NCBIfam" id="TIGR01125">
    <property type="entry name" value="30S ribosomal protein S12 methylthiotransferase RimO"/>
    <property type="match status" value="1"/>
</dbReference>
<dbReference type="HAMAP" id="MF_01865">
    <property type="entry name" value="MTTase_RimO"/>
    <property type="match status" value="1"/>
</dbReference>
<dbReference type="Gene3D" id="3.80.30.20">
    <property type="entry name" value="tm_1862 like domain"/>
    <property type="match status" value="1"/>
</dbReference>
<dbReference type="PROSITE" id="PS51918">
    <property type="entry name" value="RADICAL_SAM"/>
    <property type="match status" value="1"/>
</dbReference>
<reference evidence="12 13" key="1">
    <citation type="submission" date="2020-08" db="EMBL/GenBank/DDBJ databases">
        <title>Genomic Encyclopedia of Type Strains, Phase IV (KMG-IV): sequencing the most valuable type-strain genomes for metagenomic binning, comparative biology and taxonomic classification.</title>
        <authorList>
            <person name="Goeker M."/>
        </authorList>
    </citation>
    <scope>NUCLEOTIDE SEQUENCE [LARGE SCALE GENOMIC DNA]</scope>
    <source>
        <strain evidence="12 13">DSM 21458</strain>
    </source>
</reference>
<dbReference type="AlphaFoldDB" id="A0A841I4I3"/>
<dbReference type="NCBIfam" id="TIGR00089">
    <property type="entry name" value="MiaB/RimO family radical SAM methylthiotransferase"/>
    <property type="match status" value="1"/>
</dbReference>
<keyword evidence="6 8" id="KW-0408">Iron</keyword>
<accession>A0A841I4I3</accession>
<comment type="similarity">
    <text evidence="8">Belongs to the methylthiotransferase family. RimO subfamily.</text>
</comment>
<dbReference type="PROSITE" id="PS50926">
    <property type="entry name" value="TRAM"/>
    <property type="match status" value="1"/>
</dbReference>
<feature type="binding site" evidence="8">
    <location>
        <position position="157"/>
    </location>
    <ligand>
        <name>[4Fe-4S] cluster</name>
        <dbReference type="ChEBI" id="CHEBI:49883"/>
        <label>2</label>
        <note>4Fe-4S-S-AdoMet</note>
    </ligand>
</feature>
<keyword evidence="12" id="KW-0689">Ribosomal protein</keyword>
<dbReference type="SFLD" id="SFLDG01082">
    <property type="entry name" value="B12-binding_domain_containing"/>
    <property type="match status" value="1"/>
</dbReference>
<gene>
    <name evidence="8" type="primary">rimO</name>
    <name evidence="12" type="ORF">HNR42_003414</name>
</gene>
<evidence type="ECO:0000256" key="4">
    <source>
        <dbReference type="ARBA" id="ARBA00022691"/>
    </source>
</evidence>
<sequence length="476" mass="52528">MMTQVSSDPKKVGFISLGCPKALVDSERILTQLRAEGYQIAPTYDEADTVIVNTCGFITPAVEESLSAIGEALEATGKVIVTGCLGERPETIMERHPKVSAVTGSQDVDGVMRAVRELIPPDQNPFTSLIPLGPTGIKLTPRHYAYLKVAEGCNHTCSFCIIPKLRGLQVSRDAGEVLYEAFRLVAAGTKELMVIAQDTSAYGVDLRYRESEFQGGQVRAHLVDLATKLGEMGVWVRMHYVYPYPHVDRIVELMAQGKILPYLDVPLQHASPKILKSMRRPGAGKQLDTIRRWREICPELVIRSTFIVGFPGETEEDFQLLLDFLEEARLDRVGAFTYSEVEEADATHFEGLVPEEVKQERLARLMELQQRISLEKQRAKIGSVIEVIIDDYNEEPGQLIGRSKGDAPGIDGSVFCVHGELAEGVGRALPAGSVKIGDIVRVLVEDADEYDLYGEVLEVVPWRPNVPLIGALSHAH</sequence>
<dbReference type="InterPro" id="IPR038135">
    <property type="entry name" value="Methylthiotransferase_N_sf"/>
</dbReference>
<keyword evidence="3 8" id="KW-0808">Transferase</keyword>
<feature type="binding site" evidence="8">
    <location>
        <position position="19"/>
    </location>
    <ligand>
        <name>[4Fe-4S] cluster</name>
        <dbReference type="ChEBI" id="CHEBI:49883"/>
        <label>1</label>
    </ligand>
</feature>
<keyword evidence="4 8" id="KW-0949">S-adenosyl-L-methionine</keyword>
<dbReference type="GO" id="GO:0035599">
    <property type="term" value="F:aspartic acid methylthiotransferase activity"/>
    <property type="evidence" value="ECO:0007669"/>
    <property type="project" value="TreeGrafter"/>
</dbReference>
<comment type="cofactor">
    <cofactor evidence="8">
        <name>[4Fe-4S] cluster</name>
        <dbReference type="ChEBI" id="CHEBI:49883"/>
    </cofactor>
    <text evidence="8">Binds 2 [4Fe-4S] clusters. One cluster is coordinated with 3 cysteines and an exchangeable S-adenosyl-L-methionine.</text>
</comment>
<comment type="catalytic activity">
    <reaction evidence="8">
        <text>L-aspartate(89)-[ribosomal protein uS12]-hydrogen + (sulfur carrier)-SH + AH2 + 2 S-adenosyl-L-methionine = 3-methylsulfanyl-L-aspartate(89)-[ribosomal protein uS12]-hydrogen + (sulfur carrier)-H + 5'-deoxyadenosine + L-methionine + A + S-adenosyl-L-homocysteine + 2 H(+)</text>
        <dbReference type="Rhea" id="RHEA:37087"/>
        <dbReference type="Rhea" id="RHEA-COMP:10460"/>
        <dbReference type="Rhea" id="RHEA-COMP:10461"/>
        <dbReference type="Rhea" id="RHEA-COMP:14737"/>
        <dbReference type="Rhea" id="RHEA-COMP:14739"/>
        <dbReference type="ChEBI" id="CHEBI:13193"/>
        <dbReference type="ChEBI" id="CHEBI:15378"/>
        <dbReference type="ChEBI" id="CHEBI:17319"/>
        <dbReference type="ChEBI" id="CHEBI:17499"/>
        <dbReference type="ChEBI" id="CHEBI:29917"/>
        <dbReference type="ChEBI" id="CHEBI:29961"/>
        <dbReference type="ChEBI" id="CHEBI:57844"/>
        <dbReference type="ChEBI" id="CHEBI:57856"/>
        <dbReference type="ChEBI" id="CHEBI:59789"/>
        <dbReference type="ChEBI" id="CHEBI:64428"/>
        <dbReference type="ChEBI" id="CHEBI:73599"/>
        <dbReference type="EC" id="2.8.4.4"/>
    </reaction>
</comment>
<dbReference type="GO" id="GO:0103039">
    <property type="term" value="F:protein methylthiotransferase activity"/>
    <property type="evidence" value="ECO:0007669"/>
    <property type="project" value="UniProtKB-EC"/>
</dbReference>
<dbReference type="SFLD" id="SFLDF00274">
    <property type="entry name" value="ribosomal_protein_S12_methylth"/>
    <property type="match status" value="1"/>
</dbReference>
<dbReference type="Proteomes" id="UP000569951">
    <property type="component" value="Unassembled WGS sequence"/>
</dbReference>
<dbReference type="InterPro" id="IPR012340">
    <property type="entry name" value="NA-bd_OB-fold"/>
</dbReference>
<dbReference type="SFLD" id="SFLDS00029">
    <property type="entry name" value="Radical_SAM"/>
    <property type="match status" value="1"/>
</dbReference>
<evidence type="ECO:0000256" key="7">
    <source>
        <dbReference type="ARBA" id="ARBA00023014"/>
    </source>
</evidence>
<dbReference type="CDD" id="cd01335">
    <property type="entry name" value="Radical_SAM"/>
    <property type="match status" value="1"/>
</dbReference>
<evidence type="ECO:0000256" key="5">
    <source>
        <dbReference type="ARBA" id="ARBA00022723"/>
    </source>
</evidence>
<dbReference type="PANTHER" id="PTHR43837:SF1">
    <property type="entry name" value="RIBOSOMAL PROTEIN US12 METHYLTHIOTRANSFERASE RIMO"/>
    <property type="match status" value="1"/>
</dbReference>
<dbReference type="Pfam" id="PF00919">
    <property type="entry name" value="UPF0004"/>
    <property type="match status" value="1"/>
</dbReference>
<comment type="subcellular location">
    <subcellularLocation>
        <location evidence="8">Cytoplasm</location>
    </subcellularLocation>
</comment>
<evidence type="ECO:0000256" key="6">
    <source>
        <dbReference type="ARBA" id="ARBA00023004"/>
    </source>
</evidence>
<dbReference type="FunFam" id="3.80.30.20:FF:000001">
    <property type="entry name" value="tRNA-2-methylthio-N(6)-dimethylallyladenosine synthase 2"/>
    <property type="match status" value="1"/>
</dbReference>